<evidence type="ECO:0000256" key="4">
    <source>
        <dbReference type="ARBA" id="ARBA00023004"/>
    </source>
</evidence>
<dbReference type="STRING" id="222136.BBW65_04705"/>
<feature type="binding site" evidence="9">
    <location>
        <position position="80"/>
    </location>
    <ligand>
        <name>Fe cation</name>
        <dbReference type="ChEBI" id="CHEBI:24875"/>
    </ligand>
</feature>
<dbReference type="Pfam" id="PF04324">
    <property type="entry name" value="Fer2_BFD"/>
    <property type="match status" value="1"/>
</dbReference>
<dbReference type="GO" id="GO:0005506">
    <property type="term" value="F:iron ion binding"/>
    <property type="evidence" value="ECO:0007669"/>
    <property type="project" value="InterPro"/>
</dbReference>
<feature type="binding site" evidence="9">
    <location>
        <position position="195"/>
    </location>
    <ligand>
        <name>[2Fe-2S] cluster</name>
        <dbReference type="ChEBI" id="CHEBI:190135"/>
    </ligand>
</feature>
<dbReference type="Gene3D" id="3.30.300.130">
    <property type="entry name" value="Fe-S cluster assembly (FSCA)"/>
    <property type="match status" value="1"/>
</dbReference>
<comment type="cofactor">
    <cofactor evidence="9">
        <name>[2Fe-2S] cluster</name>
        <dbReference type="ChEBI" id="CHEBI:190135"/>
    </cofactor>
    <text evidence="9">Binds 1 [2Fe-2S] cluster per subunit.</text>
</comment>
<proteinExistence type="inferred from homology"/>
<dbReference type="FunFam" id="1.10.10.1100:FF:000008">
    <property type="entry name" value="Nitrogen fixation protein NifU"/>
    <property type="match status" value="1"/>
</dbReference>
<evidence type="ECO:0000259" key="10">
    <source>
        <dbReference type="Pfam" id="PF01106"/>
    </source>
</evidence>
<keyword evidence="4 9" id="KW-0408">Iron</keyword>
<dbReference type="PANTHER" id="PTHR10093">
    <property type="entry name" value="IRON-SULFUR CLUSTER ASSEMBLY ENZYME NIFU HOMOLOG"/>
    <property type="match status" value="1"/>
</dbReference>
<dbReference type="Pfam" id="PF01592">
    <property type="entry name" value="NifU_N"/>
    <property type="match status" value="1"/>
</dbReference>
<dbReference type="RefSeq" id="WP_066340442.1">
    <property type="nucleotide sequence ID" value="NZ_CP016503.1"/>
</dbReference>
<feature type="binding site" evidence="9">
    <location>
        <position position="54"/>
    </location>
    <ligand>
        <name>Fe cation</name>
        <dbReference type="ChEBI" id="CHEBI:24875"/>
    </ligand>
</feature>
<dbReference type="Proteomes" id="UP000092884">
    <property type="component" value="Chromosome"/>
</dbReference>
<keyword evidence="2 9" id="KW-0001">2Fe-2S</keyword>
<evidence type="ECO:0000256" key="6">
    <source>
        <dbReference type="ARBA" id="ARBA00023231"/>
    </source>
</evidence>
<keyword evidence="3 9" id="KW-0479">Metal-binding</keyword>
<dbReference type="AlphaFoldDB" id="A0A1B1U616"/>
<dbReference type="InterPro" id="IPR001075">
    <property type="entry name" value="NIF_FeS_clus_asmbl_NifU_C"/>
</dbReference>
<dbReference type="InterPro" id="IPR016217">
    <property type="entry name" value="N_fixation_NifU"/>
</dbReference>
<evidence type="ECO:0000313" key="13">
    <source>
        <dbReference type="EMBL" id="ANV98142.1"/>
    </source>
</evidence>
<evidence type="ECO:0000256" key="1">
    <source>
        <dbReference type="ARBA" id="ARBA00015278"/>
    </source>
</evidence>
<name>A0A1B1U616_9HELI</name>
<dbReference type="OrthoDB" id="9808097at2"/>
<sequence>MGKSELVGGALWDAYSNKVAQRMDNPTYLGVITQEEADAKNAKLIIADYGAESCGDAVRLYWLVDQNDVIIEGKFKSFGCGTAIASSDMMVELCVGKTVQEAVKITNLDVEKALRDDPDTPAVPGQKMHCSVMAYDVIKKAASIYLGKDMEDFESEIIVCECARVSLSTIKEVIRLNDLKSVEEITNYTKAGAFCKSCVKAGGHEAKEYYLVDILRDTRLEMETENLKENAEKVEIGDLSFEEMTIVQKSKAIDKMIDLHIRPMLLMDGGDLEIIDVQNAQDGLTDVFIRYKGACHGCASASTGTLYAIEHTLHEHLSPQIRVLPV</sequence>
<comment type="similarity">
    <text evidence="8">Belongs to the NifU family.</text>
</comment>
<keyword evidence="14" id="KW-1185">Reference proteome</keyword>
<evidence type="ECO:0000256" key="5">
    <source>
        <dbReference type="ARBA" id="ARBA00023014"/>
    </source>
</evidence>
<dbReference type="InterPro" id="IPR007419">
    <property type="entry name" value="BFD-like_2Fe2S-bd_dom"/>
</dbReference>
<keyword evidence="6 8" id="KW-0535">Nitrogen fixation</keyword>
<dbReference type="Gene3D" id="3.90.1010.10">
    <property type="match status" value="1"/>
</dbReference>
<feature type="domain" description="NIF system FeS cluster assembly NifU C-terminal" evidence="10">
    <location>
        <begin position="253"/>
        <end position="323"/>
    </location>
</feature>
<evidence type="ECO:0000256" key="8">
    <source>
        <dbReference type="PIRNR" id="PIRNR000375"/>
    </source>
</evidence>
<comment type="function">
    <text evidence="8">May be involved in the formation or repair of [Fe-S] clusters present in iron-sulfur proteins.</text>
</comment>
<comment type="cofactor">
    <cofactor evidence="9">
        <name>Fe cation</name>
        <dbReference type="ChEBI" id="CHEBI:24875"/>
    </cofactor>
    <text evidence="9">Binds 1 Fe cation per subunit.</text>
</comment>
<dbReference type="PIRSF" id="PIRSF000375">
    <property type="entry name" value="NifU"/>
    <property type="match status" value="1"/>
</dbReference>
<dbReference type="Pfam" id="PF01106">
    <property type="entry name" value="NifU"/>
    <property type="match status" value="1"/>
</dbReference>
<dbReference type="KEGG" id="het:BBW65_04705"/>
<evidence type="ECO:0000256" key="3">
    <source>
        <dbReference type="ARBA" id="ARBA00022723"/>
    </source>
</evidence>
<comment type="cofactor">
    <cofactor evidence="7">
        <name>[2Fe-2S] cluster</name>
        <dbReference type="ChEBI" id="CHEBI:190135"/>
    </cofactor>
</comment>
<evidence type="ECO:0000256" key="7">
    <source>
        <dbReference type="ARBA" id="ARBA00034078"/>
    </source>
</evidence>
<evidence type="ECO:0000259" key="12">
    <source>
        <dbReference type="Pfam" id="PF04324"/>
    </source>
</evidence>
<reference evidence="14" key="1">
    <citation type="submission" date="2016-07" db="EMBL/GenBank/DDBJ databases">
        <authorList>
            <person name="Florea S."/>
            <person name="Webb J.S."/>
            <person name="Jaromczyk J."/>
            <person name="Schardl C.L."/>
        </authorList>
    </citation>
    <scope>NUCLEOTIDE SEQUENCE [LARGE SCALE GENOMIC DNA]</scope>
    <source>
        <strain evidence="14">MIT 01-6242</strain>
    </source>
</reference>
<evidence type="ECO:0000256" key="9">
    <source>
        <dbReference type="PIRSR" id="PIRSR000375-1"/>
    </source>
</evidence>
<feature type="binding site" evidence="9">
    <location>
        <position position="198"/>
    </location>
    <ligand>
        <name>[2Fe-2S] cluster</name>
        <dbReference type="ChEBI" id="CHEBI:190135"/>
    </ligand>
</feature>
<dbReference type="SUPFAM" id="SSF117916">
    <property type="entry name" value="Fe-S cluster assembly (FSCA) domain-like"/>
    <property type="match status" value="1"/>
</dbReference>
<evidence type="ECO:0000256" key="2">
    <source>
        <dbReference type="ARBA" id="ARBA00022714"/>
    </source>
</evidence>
<dbReference type="Gene3D" id="1.10.10.1100">
    <property type="entry name" value="BFD-like [2Fe-2S]-binding domain"/>
    <property type="match status" value="1"/>
</dbReference>
<evidence type="ECO:0000259" key="11">
    <source>
        <dbReference type="Pfam" id="PF01592"/>
    </source>
</evidence>
<dbReference type="SUPFAM" id="SSF82649">
    <property type="entry name" value="SufE/NifU"/>
    <property type="match status" value="1"/>
</dbReference>
<evidence type="ECO:0000313" key="14">
    <source>
        <dbReference type="Proteomes" id="UP000092884"/>
    </source>
</evidence>
<feature type="domain" description="NIF system FeS cluster assembly NifU N-terminal" evidence="11">
    <location>
        <begin position="14"/>
        <end position="150"/>
    </location>
</feature>
<feature type="binding site" evidence="9">
    <location>
        <position position="162"/>
    </location>
    <ligand>
        <name>[2Fe-2S] cluster</name>
        <dbReference type="ChEBI" id="CHEBI:190135"/>
    </ligand>
</feature>
<gene>
    <name evidence="13" type="ORF">BBW65_04705</name>
</gene>
<dbReference type="GO" id="GO:0051537">
    <property type="term" value="F:2 iron, 2 sulfur cluster binding"/>
    <property type="evidence" value="ECO:0007669"/>
    <property type="project" value="UniProtKB-KW"/>
</dbReference>
<dbReference type="EMBL" id="CP016503">
    <property type="protein sequence ID" value="ANV98142.1"/>
    <property type="molecule type" value="Genomic_DNA"/>
</dbReference>
<keyword evidence="5 9" id="KW-0411">Iron-sulfur</keyword>
<feature type="binding site" evidence="9">
    <location>
        <position position="160"/>
    </location>
    <ligand>
        <name>[2Fe-2S] cluster</name>
        <dbReference type="ChEBI" id="CHEBI:190135"/>
    </ligand>
</feature>
<dbReference type="GO" id="GO:0016226">
    <property type="term" value="P:iron-sulfur cluster assembly"/>
    <property type="evidence" value="ECO:0007669"/>
    <property type="project" value="InterPro"/>
</dbReference>
<dbReference type="InterPro" id="IPR002871">
    <property type="entry name" value="NIF_FeS_clus_asmbl_NifU_N"/>
</dbReference>
<feature type="binding site" evidence="9">
    <location>
        <position position="130"/>
    </location>
    <ligand>
        <name>Fe cation</name>
        <dbReference type="ChEBI" id="CHEBI:24875"/>
    </ligand>
</feature>
<protein>
    <recommendedName>
        <fullName evidence="1 8">Nitrogen fixation protein NifU</fullName>
    </recommendedName>
</protein>
<dbReference type="CDD" id="cd06664">
    <property type="entry name" value="IscU_like"/>
    <property type="match status" value="1"/>
</dbReference>
<accession>A0A1B1U616</accession>
<feature type="domain" description="BFD-like [2Fe-2S]-binding" evidence="12">
    <location>
        <begin position="158"/>
        <end position="201"/>
    </location>
</feature>
<dbReference type="InterPro" id="IPR034904">
    <property type="entry name" value="FSCA_dom_sf"/>
</dbReference>
<dbReference type="InterPro" id="IPR041854">
    <property type="entry name" value="BFD-like_2Fe2S-bd_dom_sf"/>
</dbReference>
<organism evidence="13 14">
    <name type="scientific">Helicobacter enhydrae</name>
    <dbReference type="NCBI Taxonomy" id="222136"/>
    <lineage>
        <taxon>Bacteria</taxon>
        <taxon>Pseudomonadati</taxon>
        <taxon>Campylobacterota</taxon>
        <taxon>Epsilonproteobacteria</taxon>
        <taxon>Campylobacterales</taxon>
        <taxon>Helicobacteraceae</taxon>
        <taxon>Helicobacter</taxon>
    </lineage>
</organism>